<reference evidence="3 4" key="1">
    <citation type="submission" date="2024-11" db="EMBL/GenBank/DDBJ databases">
        <authorList>
            <person name="Heng Y.C."/>
            <person name="Lim A.C.H."/>
            <person name="Lee J.K.Y."/>
            <person name="Kittelmann S."/>
        </authorList>
    </citation>
    <scope>NUCLEOTIDE SEQUENCE [LARGE SCALE GENOMIC DNA]</scope>
    <source>
        <strain evidence="3 4">WILCCON 0114</strain>
    </source>
</reference>
<proteinExistence type="predicted"/>
<keyword evidence="2" id="KW-0812">Transmembrane</keyword>
<keyword evidence="2" id="KW-1133">Transmembrane helix</keyword>
<organism evidence="3 4">
    <name type="scientific">Clostridium neuense</name>
    <dbReference type="NCBI Taxonomy" id="1728934"/>
    <lineage>
        <taxon>Bacteria</taxon>
        <taxon>Bacillati</taxon>
        <taxon>Bacillota</taxon>
        <taxon>Clostridia</taxon>
        <taxon>Eubacteriales</taxon>
        <taxon>Clostridiaceae</taxon>
        <taxon>Clostridium</taxon>
    </lineage>
</organism>
<dbReference type="EMBL" id="JBJIAA010000003">
    <property type="protein sequence ID" value="MFL0249604.1"/>
    <property type="molecule type" value="Genomic_DNA"/>
</dbReference>
<evidence type="ECO:0000313" key="3">
    <source>
        <dbReference type="EMBL" id="MFL0249604.1"/>
    </source>
</evidence>
<feature type="transmembrane region" description="Helical" evidence="2">
    <location>
        <begin position="202"/>
        <end position="221"/>
    </location>
</feature>
<sequence>MYEKLRVRVNKLFENAPNTKAAYEIKEEFTANLIDKYDDLIKEGKSEDEAINIAIAGVGDVDSIIKELDEKENNNKDEYDKIENQRKKSAVLVATAVALYIISVAAEMFCNDYLNLSSGIADVVMFVIIAVATFILIYNALSKPKTKYDKVDDSMVEDFKEWRNQNNTQKEVKKSLRVIVWCIVLVVYFAVSFTWYNFEISWIIFIMGVAVDRIVCLVLELRK</sequence>
<dbReference type="Proteomes" id="UP001623592">
    <property type="component" value="Unassembled WGS sequence"/>
</dbReference>
<feature type="transmembrane region" description="Helical" evidence="2">
    <location>
        <begin position="178"/>
        <end position="196"/>
    </location>
</feature>
<dbReference type="RefSeq" id="WP_406786273.1">
    <property type="nucleotide sequence ID" value="NZ_JBJIAA010000003.1"/>
</dbReference>
<keyword evidence="1" id="KW-0175">Coiled coil</keyword>
<keyword evidence="2" id="KW-0472">Membrane</keyword>
<feature type="transmembrane region" description="Helical" evidence="2">
    <location>
        <begin position="120"/>
        <end position="141"/>
    </location>
</feature>
<comment type="caution">
    <text evidence="3">The sequence shown here is derived from an EMBL/GenBank/DDBJ whole genome shotgun (WGS) entry which is preliminary data.</text>
</comment>
<name>A0ABW8TAT0_9CLOT</name>
<accession>A0ABW8TAT0</accession>
<gene>
    <name evidence="3" type="ORF">ACJDT4_04150</name>
</gene>
<keyword evidence="4" id="KW-1185">Reference proteome</keyword>
<evidence type="ECO:0000313" key="4">
    <source>
        <dbReference type="Proteomes" id="UP001623592"/>
    </source>
</evidence>
<feature type="coiled-coil region" evidence="1">
    <location>
        <begin position="61"/>
        <end position="88"/>
    </location>
</feature>
<evidence type="ECO:0000256" key="1">
    <source>
        <dbReference type="SAM" id="Coils"/>
    </source>
</evidence>
<protein>
    <submittedName>
        <fullName evidence="3">Permease prefix domain 1-containing protein</fullName>
    </submittedName>
</protein>
<feature type="transmembrane region" description="Helical" evidence="2">
    <location>
        <begin position="90"/>
        <end position="108"/>
    </location>
</feature>
<evidence type="ECO:0000256" key="2">
    <source>
        <dbReference type="SAM" id="Phobius"/>
    </source>
</evidence>
<dbReference type="InterPro" id="IPR047928">
    <property type="entry name" value="Perm_prefix_1"/>
</dbReference>
<dbReference type="NCBIfam" id="NF038403">
    <property type="entry name" value="perm_prefix_1"/>
    <property type="match status" value="1"/>
</dbReference>